<dbReference type="Pfam" id="PF00589">
    <property type="entry name" value="Phage_integrase"/>
    <property type="match status" value="1"/>
</dbReference>
<protein>
    <submittedName>
        <fullName evidence="7">Tyrosine-type recombinase/integrase</fullName>
    </submittedName>
</protein>
<dbReference type="InterPro" id="IPR013762">
    <property type="entry name" value="Integrase-like_cat_sf"/>
</dbReference>
<evidence type="ECO:0000256" key="3">
    <source>
        <dbReference type="ARBA" id="ARBA00023172"/>
    </source>
</evidence>
<dbReference type="EMBL" id="JBIMSN010000081">
    <property type="protein sequence ID" value="MFH5230506.1"/>
    <property type="molecule type" value="Genomic_DNA"/>
</dbReference>
<dbReference type="Pfam" id="PF26003">
    <property type="entry name" value="Integrase_N_phage"/>
    <property type="match status" value="1"/>
</dbReference>
<evidence type="ECO:0000313" key="6">
    <source>
        <dbReference type="EMBL" id="MFH5230506.1"/>
    </source>
</evidence>
<comment type="caution">
    <text evidence="7">The sequence shown here is derived from an EMBL/GenBank/DDBJ whole genome shotgun (WGS) entry which is preliminary data.</text>
</comment>
<dbReference type="PANTHER" id="PTHR30349:SF64">
    <property type="entry name" value="PROPHAGE INTEGRASE INTD-RELATED"/>
    <property type="match status" value="1"/>
</dbReference>
<dbReference type="Proteomes" id="UP001609219">
    <property type="component" value="Unassembled WGS sequence"/>
</dbReference>
<dbReference type="InterPro" id="IPR011010">
    <property type="entry name" value="DNA_brk_join_enz"/>
</dbReference>
<evidence type="ECO:0000256" key="1">
    <source>
        <dbReference type="ARBA" id="ARBA00008857"/>
    </source>
</evidence>
<dbReference type="RefSeq" id="WP_395125440.1">
    <property type="nucleotide sequence ID" value="NZ_JBIMSN010000081.1"/>
</dbReference>
<evidence type="ECO:0000313" key="7">
    <source>
        <dbReference type="EMBL" id="MFH5244025.1"/>
    </source>
</evidence>
<comment type="similarity">
    <text evidence="1">Belongs to the 'phage' integrase family.</text>
</comment>
<dbReference type="PROSITE" id="PS51898">
    <property type="entry name" value="TYR_RECOMBINASE"/>
    <property type="match status" value="1"/>
</dbReference>
<keyword evidence="3" id="KW-0233">DNA recombination</keyword>
<feature type="region of interest" description="Disordered" evidence="4">
    <location>
        <begin position="11"/>
        <end position="36"/>
    </location>
</feature>
<evidence type="ECO:0000259" key="5">
    <source>
        <dbReference type="PROSITE" id="PS51898"/>
    </source>
</evidence>
<keyword evidence="2" id="KW-0238">DNA-binding</keyword>
<dbReference type="InterPro" id="IPR010998">
    <property type="entry name" value="Integrase_recombinase_N"/>
</dbReference>
<evidence type="ECO:0000256" key="4">
    <source>
        <dbReference type="SAM" id="MobiDB-lite"/>
    </source>
</evidence>
<dbReference type="InterPro" id="IPR002104">
    <property type="entry name" value="Integrase_catalytic"/>
</dbReference>
<proteinExistence type="inferred from homology"/>
<feature type="domain" description="Tyr recombinase" evidence="5">
    <location>
        <begin position="190"/>
        <end position="385"/>
    </location>
</feature>
<name>A0ABW7KNH3_9NOCA</name>
<dbReference type="Gene3D" id="1.10.150.130">
    <property type="match status" value="1"/>
</dbReference>
<evidence type="ECO:0000256" key="2">
    <source>
        <dbReference type="ARBA" id="ARBA00023125"/>
    </source>
</evidence>
<accession>A0ABW7KNH3</accession>
<dbReference type="SUPFAM" id="SSF56349">
    <property type="entry name" value="DNA breaking-rejoining enzymes"/>
    <property type="match status" value="1"/>
</dbReference>
<evidence type="ECO:0000313" key="9">
    <source>
        <dbReference type="Proteomes" id="UP001609219"/>
    </source>
</evidence>
<dbReference type="EMBL" id="JBIMSP010000034">
    <property type="protein sequence ID" value="MFH5244025.1"/>
    <property type="molecule type" value="Genomic_DNA"/>
</dbReference>
<keyword evidence="9" id="KW-1185">Reference proteome</keyword>
<dbReference type="Gene3D" id="1.10.443.10">
    <property type="entry name" value="Intergrase catalytic core"/>
    <property type="match status" value="1"/>
</dbReference>
<gene>
    <name evidence="7" type="ORF">ACHIPV_19410</name>
    <name evidence="6" type="ORF">ACHIRB_18310</name>
</gene>
<reference evidence="8 9" key="1">
    <citation type="submission" date="2024-10" db="EMBL/GenBank/DDBJ databases">
        <authorList>
            <person name="Riesco R."/>
        </authorList>
    </citation>
    <scope>NUCLEOTIDE SEQUENCE [LARGE SCALE GENOMIC DNA]</scope>
    <source>
        <strain evidence="7 8">NCIMB 15448</strain>
        <strain evidence="6 9">NCIMB 15450</strain>
    </source>
</reference>
<dbReference type="InterPro" id="IPR058717">
    <property type="entry name" value="Phage_L5_Integrase_N"/>
</dbReference>
<organism evidence="7 8">
    <name type="scientific">Antrihabitans spumae</name>
    <dbReference type="NCBI Taxonomy" id="3373370"/>
    <lineage>
        <taxon>Bacteria</taxon>
        <taxon>Bacillati</taxon>
        <taxon>Actinomycetota</taxon>
        <taxon>Actinomycetes</taxon>
        <taxon>Mycobacteriales</taxon>
        <taxon>Nocardiaceae</taxon>
        <taxon>Antrihabitans</taxon>
    </lineage>
</organism>
<dbReference type="PANTHER" id="PTHR30349">
    <property type="entry name" value="PHAGE INTEGRASE-RELATED"/>
    <property type="match status" value="1"/>
</dbReference>
<sequence length="387" mass="41782">MARKVFGRIEKLPSGRYRARHPDPTPGSADRIPAPSTFSTKSAAQTWLNTQQDAIAGGTWVHPDAAAVAQQATQAEEARKAVAFGVYAEKWVATRTNSKGEPLRPRTRKEYERMLGTTGSLFHWAATPINEIRPDAVREWRSELLATGKATATARAYDLMKSILKTALEDGLISANPCKIKGGSLTTTGKSTTPPTEVELDIIIEKIEPKYKPFVIIAAAGGLRFGEVIGLTSDDVAVERDGDGEVDAVRIAVVRSIVEGNGIAKIAGPPKSAAGQRIIAIFGHDARIVATHVESVKPGALLWTDRSGGYVSQSTVNNHWRKARAAAGRSDLAFHSLRHYAGTRYAQTGATVAETMARLGHSSVKAAMRYQHAGTRDDELARRASRR</sequence>
<evidence type="ECO:0000313" key="8">
    <source>
        <dbReference type="Proteomes" id="UP001609176"/>
    </source>
</evidence>
<dbReference type="Proteomes" id="UP001609176">
    <property type="component" value="Unassembled WGS sequence"/>
</dbReference>
<dbReference type="InterPro" id="IPR050090">
    <property type="entry name" value="Tyrosine_recombinase_XerCD"/>
</dbReference>